<dbReference type="InterPro" id="IPR036709">
    <property type="entry name" value="Autotransporte_beta_dom_sf"/>
</dbReference>
<sequence>MLTLMRLLEPAAAEVIYTPGGITVTDGSISTDLLAIQGDETFRAQGLVTGEGSAWLLGGNWLRVDHGDLAVSEGAALTSGDALLNHFAETDGDATMTVTGAGSTWTVEGGISLAGNKADPGTMPGHARLSILDGAGVASGGAMLGHAAGGTGVVEVSGAGSKWVVSTLQGWFSHLIFAGLPGDIYVGYHGTGFLTVSDGGAVESVDGNIGHDRDAHGTVMVTGAGSTWDVAGTLRVGRWGEGKLTIADGGRIASVNANVGGLDVAVGRALVTGAGSALLVSGESVSIGNQGHGTMTIADGGLVQVGAGVDGGGHGGILTVAAEATAVGVLNFGAAAGEQAVAAGTLDVGTLKFGAGTGTVVFNHTGATYDFSSAITGTGRIESYSGVTRLSGDLSDYTGAVDIRGGTLAFNTAFAGAVSVLDGGALGGSGTLSNVTLESGATVAPGNSIGTLTVSGDFGFVAGTTYAVEVDSAGNSDLVHVTGAAIIDSGATVTVKAESGNPSGATYAPDTVYTILTADTGVTGSFGAVSDGFAFLDAALGYDAHNVYLTLTRNGVDFADLAGTPNQVATAGGLQSPGDGDLVDAVAALPEGEPAQAFDQLSGEVHAALAQGLIDRSRLIRDTVEARIAGSFEEPAPRLLFNTDDMGSVLLTLAPAQAASVWGSSFGDWSGYSGDGNGHDFSIHGSGLIFGADAHTDNGWLVGLAAGYGRDRLAEPALGSSAGIDGYHVSGYAAGAVGAARLSFGAAYGRHEIETSRQPAFTGFDDSLSADYSAATTQVFAEISSRIGSRFGMIEHFINLAHVNLQVDGFAEQGGVAALTGGAQDYARWLSTAGIRASRDLQLAGKPARLSADLGWRHGYGDRSADAVLAFAGGERFQISAAAISREAVLAGLGLELNLGASAAISFSASGALGQGTNEQSIRGQLAVRF</sequence>
<dbReference type="EMBL" id="QGTR01000015">
    <property type="protein sequence ID" value="PWV95160.1"/>
    <property type="molecule type" value="Genomic_DNA"/>
</dbReference>
<dbReference type="SMART" id="SM00869">
    <property type="entry name" value="Autotransporter"/>
    <property type="match status" value="1"/>
</dbReference>
<reference evidence="2 3" key="1">
    <citation type="submission" date="2018-05" db="EMBL/GenBank/DDBJ databases">
        <title>Genomic Encyclopedia of Type Strains, Phase IV (KMG-IV): sequencing the most valuable type-strain genomes for metagenomic binning, comparative biology and taxonomic classification.</title>
        <authorList>
            <person name="Goeker M."/>
        </authorList>
    </citation>
    <scope>NUCLEOTIDE SEQUENCE [LARGE SCALE GENOMIC DNA]</scope>
    <source>
        <strain evidence="2 3">DSM 16791</strain>
    </source>
</reference>
<dbReference type="AlphaFoldDB" id="A0A317PCC4"/>
<comment type="caution">
    <text evidence="2">The sequence shown here is derived from an EMBL/GenBank/DDBJ whole genome shotgun (WGS) entry which is preliminary data.</text>
</comment>
<evidence type="ECO:0000259" key="1">
    <source>
        <dbReference type="PROSITE" id="PS51208"/>
    </source>
</evidence>
<dbReference type="Gene3D" id="2.40.128.130">
    <property type="entry name" value="Autotransporter beta-domain"/>
    <property type="match status" value="1"/>
</dbReference>
<keyword evidence="3" id="KW-1185">Reference proteome</keyword>
<proteinExistence type="predicted"/>
<dbReference type="NCBIfam" id="TIGR04393">
    <property type="entry name" value="rpt_T5SS_PEPC"/>
    <property type="match status" value="3"/>
</dbReference>
<feature type="domain" description="Autotransporter" evidence="1">
    <location>
        <begin position="654"/>
        <end position="930"/>
    </location>
</feature>
<gene>
    <name evidence="2" type="ORF">DFR52_1153</name>
</gene>
<dbReference type="SUPFAM" id="SSF103515">
    <property type="entry name" value="Autotransporter"/>
    <property type="match status" value="1"/>
</dbReference>
<dbReference type="PROSITE" id="PS51208">
    <property type="entry name" value="AUTOTRANSPORTER"/>
    <property type="match status" value="1"/>
</dbReference>
<dbReference type="InterPro" id="IPR030895">
    <property type="entry name" value="T5SS_PEPC_rpt"/>
</dbReference>
<dbReference type="SUPFAM" id="SSF51126">
    <property type="entry name" value="Pectin lyase-like"/>
    <property type="match status" value="1"/>
</dbReference>
<protein>
    <submittedName>
        <fullName evidence="2">T5SS/PEP-CTERM-associated repeat protein</fullName>
    </submittedName>
</protein>
<evidence type="ECO:0000313" key="3">
    <source>
        <dbReference type="Proteomes" id="UP000246352"/>
    </source>
</evidence>
<evidence type="ECO:0000313" key="2">
    <source>
        <dbReference type="EMBL" id="PWV95160.1"/>
    </source>
</evidence>
<dbReference type="InterPro" id="IPR005546">
    <property type="entry name" value="Autotransporte_beta"/>
</dbReference>
<accession>A0A317PCC4</accession>
<dbReference type="Pfam" id="PF03797">
    <property type="entry name" value="Autotransporter"/>
    <property type="match status" value="1"/>
</dbReference>
<dbReference type="InterPro" id="IPR011050">
    <property type="entry name" value="Pectin_lyase_fold/virulence"/>
</dbReference>
<organism evidence="2 3">
    <name type="scientific">Hoeflea marina</name>
    <dbReference type="NCBI Taxonomy" id="274592"/>
    <lineage>
        <taxon>Bacteria</taxon>
        <taxon>Pseudomonadati</taxon>
        <taxon>Pseudomonadota</taxon>
        <taxon>Alphaproteobacteria</taxon>
        <taxon>Hyphomicrobiales</taxon>
        <taxon>Rhizobiaceae</taxon>
        <taxon>Hoeflea</taxon>
    </lineage>
</organism>
<name>A0A317PCC4_9HYPH</name>
<dbReference type="Proteomes" id="UP000246352">
    <property type="component" value="Unassembled WGS sequence"/>
</dbReference>